<keyword evidence="1" id="KW-0472">Membrane</keyword>
<feature type="transmembrane region" description="Helical" evidence="1">
    <location>
        <begin position="99"/>
        <end position="117"/>
    </location>
</feature>
<sequence length="403" mass="47295">MNENKQPRLVLVIKTLFFSKGTPAWLRKAVGAFMTLWIQTVVGFIALYLLAGLDSNEARLCLYSEQPSHLTDDIDYYSVSKRMAYHGEMPWYDLERPNMFVYTLLVAVTLAPLILSFRSPAKLKQRILCPLYLTTFAIRIFGARSAWDNFNRTEPYKYTLVQFWHSASALKIFFLVALIYSLAWGLTYLGDYEDLYFDMDTKRMKDQNGFTQRMRPWAFGDASFLTEPSIAVRLAYIHVVDSTIHVLWLRYYCEYGTYTPFVNNQELFTIALAVQMAIYTYARMASHVHLKWDVELGQRMWRNRETAAFTQVAIIHGLCADNTGVRRRWFDVGGCYTWLEDQASFIMELVFPNREEYTWVERQEDVGRMLRVEQEFLDMGWVEKAHVMRDMRSRPGGYLLDKE</sequence>
<dbReference type="OrthoDB" id="3685345at2759"/>
<evidence type="ECO:0000313" key="2">
    <source>
        <dbReference type="EMBL" id="KAF2875181.1"/>
    </source>
</evidence>
<name>A0A7C8MEU0_9PLEO</name>
<dbReference type="Proteomes" id="UP000481861">
    <property type="component" value="Unassembled WGS sequence"/>
</dbReference>
<proteinExistence type="predicted"/>
<reference evidence="2 3" key="1">
    <citation type="submission" date="2020-01" db="EMBL/GenBank/DDBJ databases">
        <authorList>
            <consortium name="DOE Joint Genome Institute"/>
            <person name="Haridas S."/>
            <person name="Albert R."/>
            <person name="Binder M."/>
            <person name="Bloem J."/>
            <person name="Labutti K."/>
            <person name="Salamov A."/>
            <person name="Andreopoulos B."/>
            <person name="Baker S.E."/>
            <person name="Barry K."/>
            <person name="Bills G."/>
            <person name="Bluhm B.H."/>
            <person name="Cannon C."/>
            <person name="Castanera R."/>
            <person name="Culley D.E."/>
            <person name="Daum C."/>
            <person name="Ezra D."/>
            <person name="Gonzalez J.B."/>
            <person name="Henrissat B."/>
            <person name="Kuo A."/>
            <person name="Liang C."/>
            <person name="Lipzen A."/>
            <person name="Lutzoni F."/>
            <person name="Magnuson J."/>
            <person name="Mondo S."/>
            <person name="Nolan M."/>
            <person name="Ohm R."/>
            <person name="Pangilinan J."/>
            <person name="Park H.-J.H."/>
            <person name="Ramirez L."/>
            <person name="Alfaro M."/>
            <person name="Sun H."/>
            <person name="Tritt A."/>
            <person name="Yoshinaga Y."/>
            <person name="Zwiers L.-H.L."/>
            <person name="Turgeon B.G."/>
            <person name="Goodwin S.B."/>
            <person name="Spatafora J.W."/>
            <person name="Crous P.W."/>
            <person name="Grigoriev I.V."/>
        </authorList>
    </citation>
    <scope>NUCLEOTIDE SEQUENCE [LARGE SCALE GENOMIC DNA]</scope>
    <source>
        <strain evidence="2 3">CBS 611.86</strain>
    </source>
</reference>
<feature type="transmembrane region" description="Helical" evidence="1">
    <location>
        <begin position="29"/>
        <end position="50"/>
    </location>
</feature>
<protein>
    <submittedName>
        <fullName evidence="2">Uncharacterized protein</fullName>
    </submittedName>
</protein>
<organism evidence="2 3">
    <name type="scientific">Massariosphaeria phaeospora</name>
    <dbReference type="NCBI Taxonomy" id="100035"/>
    <lineage>
        <taxon>Eukaryota</taxon>
        <taxon>Fungi</taxon>
        <taxon>Dikarya</taxon>
        <taxon>Ascomycota</taxon>
        <taxon>Pezizomycotina</taxon>
        <taxon>Dothideomycetes</taxon>
        <taxon>Pleosporomycetidae</taxon>
        <taxon>Pleosporales</taxon>
        <taxon>Pleosporales incertae sedis</taxon>
        <taxon>Massariosphaeria</taxon>
    </lineage>
</organism>
<gene>
    <name evidence="2" type="ORF">BDV95DRAFT_603944</name>
</gene>
<evidence type="ECO:0000256" key="1">
    <source>
        <dbReference type="SAM" id="Phobius"/>
    </source>
</evidence>
<accession>A0A7C8MEU0</accession>
<evidence type="ECO:0000313" key="3">
    <source>
        <dbReference type="Proteomes" id="UP000481861"/>
    </source>
</evidence>
<keyword evidence="3" id="KW-1185">Reference proteome</keyword>
<dbReference type="EMBL" id="JAADJZ010000005">
    <property type="protein sequence ID" value="KAF2875181.1"/>
    <property type="molecule type" value="Genomic_DNA"/>
</dbReference>
<dbReference type="AlphaFoldDB" id="A0A7C8MEU0"/>
<feature type="transmembrane region" description="Helical" evidence="1">
    <location>
        <begin position="167"/>
        <end position="189"/>
    </location>
</feature>
<comment type="caution">
    <text evidence="2">The sequence shown here is derived from an EMBL/GenBank/DDBJ whole genome shotgun (WGS) entry which is preliminary data.</text>
</comment>
<keyword evidence="1" id="KW-1133">Transmembrane helix</keyword>
<keyword evidence="1" id="KW-0812">Transmembrane</keyword>